<dbReference type="InterPro" id="IPR016181">
    <property type="entry name" value="Acyl_CoA_acyltransferase"/>
</dbReference>
<name>A0A6B8RGV5_9BACL</name>
<accession>A0A6B8RGV5</accession>
<dbReference type="Proteomes" id="UP000426246">
    <property type="component" value="Chromosome"/>
</dbReference>
<evidence type="ECO:0000313" key="2">
    <source>
        <dbReference type="Proteomes" id="UP000426246"/>
    </source>
</evidence>
<organism evidence="1 2">
    <name type="scientific">Paenibacillus psychroresistens</name>
    <dbReference type="NCBI Taxonomy" id="1778678"/>
    <lineage>
        <taxon>Bacteria</taxon>
        <taxon>Bacillati</taxon>
        <taxon>Bacillota</taxon>
        <taxon>Bacilli</taxon>
        <taxon>Bacillales</taxon>
        <taxon>Paenibacillaceae</taxon>
        <taxon>Paenibacillus</taxon>
    </lineage>
</organism>
<dbReference type="EMBL" id="CP034235">
    <property type="protein sequence ID" value="QGQ94825.1"/>
    <property type="molecule type" value="Genomic_DNA"/>
</dbReference>
<protein>
    <recommendedName>
        <fullName evidence="3">GNAT family N-acetyltransferase</fullName>
    </recommendedName>
</protein>
<dbReference type="RefSeq" id="WP_155699834.1">
    <property type="nucleotide sequence ID" value="NZ_CP034235.1"/>
</dbReference>
<dbReference type="SUPFAM" id="SSF55729">
    <property type="entry name" value="Acyl-CoA N-acyltransferases (Nat)"/>
    <property type="match status" value="1"/>
</dbReference>
<dbReference type="OrthoDB" id="9797826at2"/>
<proteinExistence type="predicted"/>
<gene>
    <name evidence="1" type="ORF">EHS13_08015</name>
</gene>
<reference evidence="2" key="1">
    <citation type="submission" date="2018-11" db="EMBL/GenBank/DDBJ databases">
        <title>Complete genome sequence of Paenibacillus sp. ML311-T8.</title>
        <authorList>
            <person name="Nam Y.-D."/>
            <person name="Kang J."/>
            <person name="Chung W.-H."/>
            <person name="Park Y.S."/>
        </authorList>
    </citation>
    <scope>NUCLEOTIDE SEQUENCE [LARGE SCALE GENOMIC DNA]</scope>
    <source>
        <strain evidence="2">ML311-T8</strain>
    </source>
</reference>
<sequence length="73" mass="8144">MSSLIRKAATEDIPFLKELIVQLGSPDVSEQIIANRLQMVEGNSLDRMFVYEENNLVQGAIVLRIRENLSAGV</sequence>
<keyword evidence="2" id="KW-1185">Reference proteome</keyword>
<dbReference type="KEGG" id="ppsc:EHS13_08015"/>
<dbReference type="AlphaFoldDB" id="A0A6B8RGV5"/>
<evidence type="ECO:0008006" key="3">
    <source>
        <dbReference type="Google" id="ProtNLM"/>
    </source>
</evidence>
<evidence type="ECO:0000313" key="1">
    <source>
        <dbReference type="EMBL" id="QGQ94825.1"/>
    </source>
</evidence>